<organism evidence="2">
    <name type="scientific">Cacopsylla melanoneura</name>
    <dbReference type="NCBI Taxonomy" id="428564"/>
    <lineage>
        <taxon>Eukaryota</taxon>
        <taxon>Metazoa</taxon>
        <taxon>Ecdysozoa</taxon>
        <taxon>Arthropoda</taxon>
        <taxon>Hexapoda</taxon>
        <taxon>Insecta</taxon>
        <taxon>Pterygota</taxon>
        <taxon>Neoptera</taxon>
        <taxon>Paraneoptera</taxon>
        <taxon>Hemiptera</taxon>
        <taxon>Sternorrhyncha</taxon>
        <taxon>Psylloidea</taxon>
        <taxon>Psyllidae</taxon>
        <taxon>Psyllinae</taxon>
        <taxon>Cacopsylla</taxon>
    </lineage>
</organism>
<keyword evidence="1" id="KW-0812">Transmembrane</keyword>
<proteinExistence type="predicted"/>
<protein>
    <submittedName>
        <fullName evidence="2">Uncharacterized protein</fullName>
    </submittedName>
</protein>
<dbReference type="AlphaFoldDB" id="A0A8D8QZB4"/>
<reference evidence="2" key="1">
    <citation type="submission" date="2021-05" db="EMBL/GenBank/DDBJ databases">
        <authorList>
            <person name="Alioto T."/>
            <person name="Alioto T."/>
            <person name="Gomez Garrido J."/>
        </authorList>
    </citation>
    <scope>NUCLEOTIDE SEQUENCE</scope>
</reference>
<sequence>MSIIEIEISARSIIGQEISEIKRFWLFVVLTGISSGQFEAVITLGLLTVVVVVVVVVLSAGMTTAALTGTATAGATDLRKQDSMNCLILSDSLRFPFPLRCRP</sequence>
<accession>A0A8D8QZB4</accession>
<evidence type="ECO:0000256" key="1">
    <source>
        <dbReference type="SAM" id="Phobius"/>
    </source>
</evidence>
<keyword evidence="1" id="KW-1133">Transmembrane helix</keyword>
<name>A0A8D8QZB4_9HEMI</name>
<keyword evidence="1" id="KW-0472">Membrane</keyword>
<feature type="transmembrane region" description="Helical" evidence="1">
    <location>
        <begin position="40"/>
        <end position="60"/>
    </location>
</feature>
<evidence type="ECO:0000313" key="2">
    <source>
        <dbReference type="EMBL" id="CAG6641320.1"/>
    </source>
</evidence>
<dbReference type="EMBL" id="HBUF01116699">
    <property type="protein sequence ID" value="CAG6641320.1"/>
    <property type="molecule type" value="Transcribed_RNA"/>
</dbReference>